<dbReference type="GO" id="GO:0016593">
    <property type="term" value="C:Cdc73/Paf1 complex"/>
    <property type="evidence" value="ECO:0007669"/>
    <property type="project" value="TreeGrafter"/>
</dbReference>
<sequence>MDLVVGKFAESWSRFNPSLSAMASVYIPVQNSEEEVRVALDQLPRDASDILDILKAEQAPLDLWLIIAREYFKQGKIEQFRQILEEGSSSDIDEYYADVKYERIAILNALGSEFLPLDI</sequence>
<dbReference type="GO" id="GO:0000993">
    <property type="term" value="F:RNA polymerase II complex binding"/>
    <property type="evidence" value="ECO:0007669"/>
    <property type="project" value="TreeGrafter"/>
</dbReference>
<evidence type="ECO:0000313" key="4">
    <source>
        <dbReference type="Proteomes" id="UP000682877"/>
    </source>
</evidence>
<dbReference type="Proteomes" id="UP000682877">
    <property type="component" value="Chromosome 6"/>
</dbReference>
<dbReference type="GO" id="GO:0006355">
    <property type="term" value="P:regulation of DNA-templated transcription"/>
    <property type="evidence" value="ECO:0007669"/>
    <property type="project" value="InterPro"/>
</dbReference>
<evidence type="ECO:0000256" key="1">
    <source>
        <dbReference type="ARBA" id="ARBA00022737"/>
    </source>
</evidence>
<gene>
    <name evidence="3" type="ORF">AARE701A_LOCUS16372</name>
</gene>
<dbReference type="PANTHER" id="PTHR14027">
    <property type="entry name" value="RNA POLYMERASE-ASSOCIATED PROTEIN CTR9"/>
    <property type="match status" value="1"/>
</dbReference>
<keyword evidence="1" id="KW-0677">Repeat</keyword>
<evidence type="ECO:0000313" key="3">
    <source>
        <dbReference type="EMBL" id="CAE6125922.1"/>
    </source>
</evidence>
<dbReference type="InterPro" id="IPR031101">
    <property type="entry name" value="Ctr9"/>
</dbReference>
<dbReference type="EMBL" id="LR999456">
    <property type="protein sequence ID" value="CAE6125922.1"/>
    <property type="molecule type" value="Genomic_DNA"/>
</dbReference>
<dbReference type="GO" id="GO:0006368">
    <property type="term" value="P:transcription elongation by RNA polymerase II"/>
    <property type="evidence" value="ECO:0007669"/>
    <property type="project" value="TreeGrafter"/>
</dbReference>
<dbReference type="AlphaFoldDB" id="A0A8S2AJL9"/>
<keyword evidence="2" id="KW-0802">TPR repeat</keyword>
<dbReference type="PANTHER" id="PTHR14027:SF2">
    <property type="entry name" value="RNA POLYMERASE-ASSOCIATED PROTEIN CTR9 HOMOLOG"/>
    <property type="match status" value="1"/>
</dbReference>
<proteinExistence type="predicted"/>
<organism evidence="3 4">
    <name type="scientific">Arabidopsis arenosa</name>
    <name type="common">Sand rock-cress</name>
    <name type="synonym">Cardaminopsis arenosa</name>
    <dbReference type="NCBI Taxonomy" id="38785"/>
    <lineage>
        <taxon>Eukaryota</taxon>
        <taxon>Viridiplantae</taxon>
        <taxon>Streptophyta</taxon>
        <taxon>Embryophyta</taxon>
        <taxon>Tracheophyta</taxon>
        <taxon>Spermatophyta</taxon>
        <taxon>Magnoliopsida</taxon>
        <taxon>eudicotyledons</taxon>
        <taxon>Gunneridae</taxon>
        <taxon>Pentapetalae</taxon>
        <taxon>rosids</taxon>
        <taxon>malvids</taxon>
        <taxon>Brassicales</taxon>
        <taxon>Brassicaceae</taxon>
        <taxon>Camelineae</taxon>
        <taxon>Arabidopsis</taxon>
    </lineage>
</organism>
<evidence type="ECO:0000256" key="2">
    <source>
        <dbReference type="ARBA" id="ARBA00022803"/>
    </source>
</evidence>
<accession>A0A8S2AJL9</accession>
<keyword evidence="4" id="KW-1185">Reference proteome</keyword>
<protein>
    <submittedName>
        <fullName evidence="3">Uncharacterized protein</fullName>
    </submittedName>
</protein>
<reference evidence="3" key="1">
    <citation type="submission" date="2021-01" db="EMBL/GenBank/DDBJ databases">
        <authorList>
            <person name="Bezrukov I."/>
        </authorList>
    </citation>
    <scope>NUCLEOTIDE SEQUENCE</scope>
</reference>
<name>A0A8S2AJL9_ARAAE</name>